<keyword evidence="1" id="KW-0812">Transmembrane</keyword>
<organism evidence="2 3">
    <name type="scientific">SAR86 cluster bacterium</name>
    <dbReference type="NCBI Taxonomy" id="2030880"/>
    <lineage>
        <taxon>Bacteria</taxon>
        <taxon>Pseudomonadati</taxon>
        <taxon>Pseudomonadota</taxon>
        <taxon>Gammaproteobacteria</taxon>
        <taxon>SAR86 cluster</taxon>
    </lineage>
</organism>
<keyword evidence="1" id="KW-1133">Transmembrane helix</keyword>
<reference evidence="3" key="1">
    <citation type="submission" date="2017-08" db="EMBL/GenBank/DDBJ databases">
        <title>A dynamic microbial community with high functional redundancy inhabits the cold, oxic subseafloor aquifer.</title>
        <authorList>
            <person name="Tully B.J."/>
            <person name="Wheat C.G."/>
            <person name="Glazer B.T."/>
            <person name="Huber J.A."/>
        </authorList>
    </citation>
    <scope>NUCLEOTIDE SEQUENCE [LARGE SCALE GENOMIC DNA]</scope>
</reference>
<sequence>MANETLGSIECLTCKNMMDVCQANRRGHHLYTRCPECKSDQTTGATRQTRLWYETKWRDDLPDGVPIKPSNVVDRVLTETLTEPLTDEASNSAASDDLTESDFLTETLTETKPKGSVGRLVGFVLLSLVVGVGAWKMA</sequence>
<accession>A0A2A5CDY4</accession>
<dbReference type="AlphaFoldDB" id="A0A2A5CDY4"/>
<proteinExistence type="predicted"/>
<evidence type="ECO:0000313" key="2">
    <source>
        <dbReference type="EMBL" id="PCJ42094.1"/>
    </source>
</evidence>
<keyword evidence="1" id="KW-0472">Membrane</keyword>
<comment type="caution">
    <text evidence="2">The sequence shown here is derived from an EMBL/GenBank/DDBJ whole genome shotgun (WGS) entry which is preliminary data.</text>
</comment>
<dbReference type="Proteomes" id="UP000228987">
    <property type="component" value="Unassembled WGS sequence"/>
</dbReference>
<evidence type="ECO:0000256" key="1">
    <source>
        <dbReference type="SAM" id="Phobius"/>
    </source>
</evidence>
<gene>
    <name evidence="2" type="ORF">COA71_05745</name>
</gene>
<feature type="transmembrane region" description="Helical" evidence="1">
    <location>
        <begin position="117"/>
        <end position="135"/>
    </location>
</feature>
<protein>
    <submittedName>
        <fullName evidence="2">Uncharacterized protein</fullName>
    </submittedName>
</protein>
<name>A0A2A5CDY4_9GAMM</name>
<evidence type="ECO:0000313" key="3">
    <source>
        <dbReference type="Proteomes" id="UP000228987"/>
    </source>
</evidence>
<dbReference type="EMBL" id="NVWI01000003">
    <property type="protein sequence ID" value="PCJ42094.1"/>
    <property type="molecule type" value="Genomic_DNA"/>
</dbReference>